<evidence type="ECO:0008006" key="3">
    <source>
        <dbReference type="Google" id="ProtNLM"/>
    </source>
</evidence>
<protein>
    <recommendedName>
        <fullName evidence="3">DUF5133 domain-containing protein</fullName>
    </recommendedName>
</protein>
<reference evidence="2" key="1">
    <citation type="journal article" date="2019" name="Int. J. Syst. Evol. Microbiol.">
        <title>The Global Catalogue of Microorganisms (GCM) 10K type strain sequencing project: providing services to taxonomists for standard genome sequencing and annotation.</title>
        <authorList>
            <consortium name="The Broad Institute Genomics Platform"/>
            <consortium name="The Broad Institute Genome Sequencing Center for Infectious Disease"/>
            <person name="Wu L."/>
            <person name="Ma J."/>
        </authorList>
    </citation>
    <scope>NUCLEOTIDE SEQUENCE [LARGE SCALE GENOMIC DNA]</scope>
    <source>
        <strain evidence="2">JCM 4253</strain>
    </source>
</reference>
<dbReference type="Pfam" id="PF17196">
    <property type="entry name" value="DUF5133"/>
    <property type="match status" value="1"/>
</dbReference>
<evidence type="ECO:0000313" key="1">
    <source>
        <dbReference type="EMBL" id="GHG42728.1"/>
    </source>
</evidence>
<accession>A0A919C2C1</accession>
<dbReference type="EMBL" id="BNBF01000004">
    <property type="protein sequence ID" value="GHG42728.1"/>
    <property type="molecule type" value="Genomic_DNA"/>
</dbReference>
<organism evidence="1 2">
    <name type="scientific">Streptomyces capoamus</name>
    <dbReference type="NCBI Taxonomy" id="68183"/>
    <lineage>
        <taxon>Bacteria</taxon>
        <taxon>Bacillati</taxon>
        <taxon>Actinomycetota</taxon>
        <taxon>Actinomycetes</taxon>
        <taxon>Kitasatosporales</taxon>
        <taxon>Streptomycetaceae</taxon>
        <taxon>Streptomyces</taxon>
    </lineage>
</organism>
<proteinExistence type="predicted"/>
<sequence length="101" mass="11121">MRRAMAAATVGVKTAPRFRGGGRTGVAAVLMADPSVVRELVERCETLRRRMASGGSAETARQLEDATYTLCVITGTRHLDAALDLARRQLRRTPVRQPMRR</sequence>
<dbReference type="InterPro" id="IPR033457">
    <property type="entry name" value="DUF5133"/>
</dbReference>
<dbReference type="AlphaFoldDB" id="A0A919C2C1"/>
<dbReference type="Proteomes" id="UP000619355">
    <property type="component" value="Unassembled WGS sequence"/>
</dbReference>
<comment type="caution">
    <text evidence="1">The sequence shown here is derived from an EMBL/GenBank/DDBJ whole genome shotgun (WGS) entry which is preliminary data.</text>
</comment>
<gene>
    <name evidence="1" type="ORF">GCM10018980_18880</name>
</gene>
<keyword evidence="2" id="KW-1185">Reference proteome</keyword>
<evidence type="ECO:0000313" key="2">
    <source>
        <dbReference type="Proteomes" id="UP000619355"/>
    </source>
</evidence>
<name>A0A919C2C1_9ACTN</name>